<comment type="catalytic activity">
    <reaction evidence="1 8">
        <text>Endonucleolytic cleavage to 5'-phosphomonoester.</text>
        <dbReference type="EC" id="3.1.26.3"/>
    </reaction>
</comment>
<dbReference type="Pfam" id="PF14622">
    <property type="entry name" value="Ribonucleas_3_3"/>
    <property type="match status" value="1"/>
</dbReference>
<feature type="active site" evidence="8">
    <location>
        <position position="60"/>
    </location>
</feature>
<reference evidence="11 12" key="1">
    <citation type="submission" date="2021-03" db="EMBL/GenBank/DDBJ databases">
        <title>Thermosipho ferrireducens sp.nov., an anaerobic thermophilic iron-reducing bacterium isolated from a deep-sea hydrothermal sulfide deposits.</title>
        <authorList>
            <person name="Zeng X."/>
            <person name="Chen Y."/>
            <person name="Shao Z."/>
        </authorList>
    </citation>
    <scope>NUCLEOTIDE SEQUENCE [LARGE SCALE GENOMIC DNA]</scope>
    <source>
        <strain evidence="11 12">JL129W03</strain>
    </source>
</reference>
<keyword evidence="8" id="KW-0698">rRNA processing</keyword>
<feature type="domain" description="DRBM" evidence="9">
    <location>
        <begin position="170"/>
        <end position="234"/>
    </location>
</feature>
<keyword evidence="5 8" id="KW-0255">Endonuclease</keyword>
<dbReference type="InterPro" id="IPR011907">
    <property type="entry name" value="RNase_III"/>
</dbReference>
<comment type="function">
    <text evidence="8">Digests double-stranded RNA. Involved in the processing of primary rRNA transcript to yield the immediate precursors to the large and small rRNAs (23S and 16S). Processes some mRNAs, and tRNAs when they are encoded in the rRNA operon. Processes pre-crRNA and tracrRNA of type II CRISPR loci if present in the organism.</text>
</comment>
<feature type="binding site" evidence="8">
    <location>
        <position position="129"/>
    </location>
    <ligand>
        <name>Mg(2+)</name>
        <dbReference type="ChEBI" id="CHEBI:18420"/>
    </ligand>
</feature>
<dbReference type="PROSITE" id="PS50137">
    <property type="entry name" value="DS_RBD"/>
    <property type="match status" value="1"/>
</dbReference>
<dbReference type="PROSITE" id="PS50142">
    <property type="entry name" value="RNASE_3_2"/>
    <property type="match status" value="1"/>
</dbReference>
<keyword evidence="12" id="KW-1185">Reference proteome</keyword>
<protein>
    <recommendedName>
        <fullName evidence="8">Ribonuclease 3</fullName>
        <ecNumber evidence="8">3.1.26.3</ecNumber>
    </recommendedName>
    <alternativeName>
        <fullName evidence="8">Ribonuclease III</fullName>
        <shortName evidence="8">RNase III</shortName>
    </alternativeName>
</protein>
<dbReference type="InterPro" id="IPR014720">
    <property type="entry name" value="dsRBD_dom"/>
</dbReference>
<dbReference type="InterPro" id="IPR036389">
    <property type="entry name" value="RNase_III_sf"/>
</dbReference>
<dbReference type="HAMAP" id="MF_00104">
    <property type="entry name" value="RNase_III"/>
    <property type="match status" value="1"/>
</dbReference>
<keyword evidence="8" id="KW-0479">Metal-binding</keyword>
<keyword evidence="8" id="KW-0460">Magnesium</keyword>
<comment type="similarity">
    <text evidence="2">Belongs to the ribonuclease III family.</text>
</comment>
<feature type="binding site" evidence="8">
    <location>
        <position position="132"/>
    </location>
    <ligand>
        <name>Mg(2+)</name>
        <dbReference type="ChEBI" id="CHEBI:18420"/>
    </ligand>
</feature>
<keyword evidence="6 8" id="KW-0378">Hydrolase</keyword>
<evidence type="ECO:0000256" key="4">
    <source>
        <dbReference type="ARBA" id="ARBA00022722"/>
    </source>
</evidence>
<dbReference type="PANTHER" id="PTHR11207">
    <property type="entry name" value="RIBONUCLEASE III"/>
    <property type="match status" value="1"/>
</dbReference>
<dbReference type="Proteomes" id="UP000671862">
    <property type="component" value="Chromosome"/>
</dbReference>
<evidence type="ECO:0000256" key="3">
    <source>
        <dbReference type="ARBA" id="ARBA00022664"/>
    </source>
</evidence>
<dbReference type="CDD" id="cd00593">
    <property type="entry name" value="RIBOc"/>
    <property type="match status" value="1"/>
</dbReference>
<evidence type="ECO:0000259" key="9">
    <source>
        <dbReference type="PROSITE" id="PS50137"/>
    </source>
</evidence>
<comment type="subunit">
    <text evidence="8">Homodimer.</text>
</comment>
<dbReference type="SUPFAM" id="SSF54768">
    <property type="entry name" value="dsRNA-binding domain-like"/>
    <property type="match status" value="1"/>
</dbReference>
<feature type="domain" description="RNase III" evidence="10">
    <location>
        <begin position="12"/>
        <end position="143"/>
    </location>
</feature>
<feature type="active site" evidence="8">
    <location>
        <position position="132"/>
    </location>
</feature>
<sequence length="238" mass="26954">MEELRNGERAVLKELERIIEYEFTDKKLLFTALCHTSYANEMNQINRAIESNERLEFLGDAVIELLVCETLYKEFPESSEGEMSQVKSAVASEETLSEIAKKIRLGHFLFLGKGEEKTGGRTRNSILADTLEAIAAALYLDGGFQTVKNVLKKYLDNYILDYISGKKIFDYKTKLQELTQELFKCLPKYKTVENQRGFTSQVIINGTVYGIGQGISKKEAEKIAAEKAVKLILNSREV</sequence>
<dbReference type="EMBL" id="CP071446">
    <property type="protein sequence ID" value="QTA37673.1"/>
    <property type="molecule type" value="Genomic_DNA"/>
</dbReference>
<evidence type="ECO:0000256" key="6">
    <source>
        <dbReference type="ARBA" id="ARBA00022801"/>
    </source>
</evidence>
<keyword evidence="8" id="KW-0699">rRNA-binding</keyword>
<dbReference type="PANTHER" id="PTHR11207:SF0">
    <property type="entry name" value="RIBONUCLEASE 3"/>
    <property type="match status" value="1"/>
</dbReference>
<keyword evidence="3 8" id="KW-0507">mRNA processing</keyword>
<organism evidence="11 12">
    <name type="scientific">Thermosipho ferrireducens</name>
    <dbReference type="NCBI Taxonomy" id="2571116"/>
    <lineage>
        <taxon>Bacteria</taxon>
        <taxon>Thermotogati</taxon>
        <taxon>Thermotogota</taxon>
        <taxon>Thermotogae</taxon>
        <taxon>Thermotogales</taxon>
        <taxon>Fervidobacteriaceae</taxon>
        <taxon>Thermosipho</taxon>
    </lineage>
</organism>
<keyword evidence="8" id="KW-0819">tRNA processing</keyword>
<comment type="cofactor">
    <cofactor evidence="8">
        <name>Mg(2+)</name>
        <dbReference type="ChEBI" id="CHEBI:18420"/>
    </cofactor>
</comment>
<evidence type="ECO:0000256" key="2">
    <source>
        <dbReference type="ARBA" id="ARBA00010183"/>
    </source>
</evidence>
<evidence type="ECO:0000313" key="11">
    <source>
        <dbReference type="EMBL" id="QTA37673.1"/>
    </source>
</evidence>
<dbReference type="SUPFAM" id="SSF69065">
    <property type="entry name" value="RNase III domain-like"/>
    <property type="match status" value="1"/>
</dbReference>
<name>A0ABX7S6Z1_9BACT</name>
<evidence type="ECO:0000256" key="1">
    <source>
        <dbReference type="ARBA" id="ARBA00000109"/>
    </source>
</evidence>
<feature type="binding site" evidence="8">
    <location>
        <position position="56"/>
    </location>
    <ligand>
        <name>Mg(2+)</name>
        <dbReference type="ChEBI" id="CHEBI:18420"/>
    </ligand>
</feature>
<dbReference type="SMART" id="SM00535">
    <property type="entry name" value="RIBOc"/>
    <property type="match status" value="1"/>
</dbReference>
<dbReference type="SMART" id="SM00358">
    <property type="entry name" value="DSRM"/>
    <property type="match status" value="1"/>
</dbReference>
<accession>A0ABX7S6Z1</accession>
<dbReference type="PROSITE" id="PS00517">
    <property type="entry name" value="RNASE_3_1"/>
    <property type="match status" value="1"/>
</dbReference>
<dbReference type="GO" id="GO:0004525">
    <property type="term" value="F:ribonuclease III activity"/>
    <property type="evidence" value="ECO:0007669"/>
    <property type="project" value="UniProtKB-EC"/>
</dbReference>
<keyword evidence="8" id="KW-0963">Cytoplasm</keyword>
<evidence type="ECO:0000313" key="12">
    <source>
        <dbReference type="Proteomes" id="UP000671862"/>
    </source>
</evidence>
<evidence type="ECO:0000256" key="7">
    <source>
        <dbReference type="ARBA" id="ARBA00022884"/>
    </source>
</evidence>
<dbReference type="Pfam" id="PF00035">
    <property type="entry name" value="dsrm"/>
    <property type="match status" value="1"/>
</dbReference>
<dbReference type="EC" id="3.1.26.3" evidence="8"/>
<comment type="subcellular location">
    <subcellularLocation>
        <location evidence="8">Cytoplasm</location>
    </subcellularLocation>
</comment>
<dbReference type="NCBIfam" id="TIGR02191">
    <property type="entry name" value="RNaseIII"/>
    <property type="match status" value="1"/>
</dbReference>
<proteinExistence type="inferred from homology"/>
<dbReference type="InterPro" id="IPR000999">
    <property type="entry name" value="RNase_III_dom"/>
</dbReference>
<keyword evidence="4 8" id="KW-0540">Nuclease</keyword>
<evidence type="ECO:0000259" key="10">
    <source>
        <dbReference type="PROSITE" id="PS50142"/>
    </source>
</evidence>
<dbReference type="Gene3D" id="1.10.1520.10">
    <property type="entry name" value="Ribonuclease III domain"/>
    <property type="match status" value="1"/>
</dbReference>
<keyword evidence="7 8" id="KW-0694">RNA-binding</keyword>
<dbReference type="CDD" id="cd10845">
    <property type="entry name" value="DSRM_RNAse_III_family"/>
    <property type="match status" value="1"/>
</dbReference>
<gene>
    <name evidence="8 11" type="primary">rnc</name>
    <name evidence="11" type="ORF">JYK00_08060</name>
</gene>
<evidence type="ECO:0000256" key="5">
    <source>
        <dbReference type="ARBA" id="ARBA00022759"/>
    </source>
</evidence>
<dbReference type="Gene3D" id="3.30.160.20">
    <property type="match status" value="1"/>
</dbReference>
<evidence type="ECO:0000256" key="8">
    <source>
        <dbReference type="HAMAP-Rule" id="MF_00104"/>
    </source>
</evidence>